<dbReference type="CDD" id="cd07012">
    <property type="entry name" value="PBP2_Bug_TTT"/>
    <property type="match status" value="1"/>
</dbReference>
<proteinExistence type="inferred from homology"/>
<evidence type="ECO:0000313" key="4">
    <source>
        <dbReference type="Proteomes" id="UP001595848"/>
    </source>
</evidence>
<dbReference type="PANTHER" id="PTHR42928:SF5">
    <property type="entry name" value="BLR1237 PROTEIN"/>
    <property type="match status" value="1"/>
</dbReference>
<protein>
    <submittedName>
        <fullName evidence="3">Bug family tripartite tricarboxylate transporter substrate binding protein</fullName>
    </submittedName>
</protein>
<dbReference type="Proteomes" id="UP001595848">
    <property type="component" value="Unassembled WGS sequence"/>
</dbReference>
<dbReference type="RefSeq" id="WP_217963960.1">
    <property type="nucleotide sequence ID" value="NZ_JAHTBN010000003.1"/>
</dbReference>
<feature type="chain" id="PRO_5046595391" evidence="2">
    <location>
        <begin position="27"/>
        <end position="325"/>
    </location>
</feature>
<comment type="similarity">
    <text evidence="1">Belongs to the UPF0065 (bug) family.</text>
</comment>
<dbReference type="PIRSF" id="PIRSF017082">
    <property type="entry name" value="YflP"/>
    <property type="match status" value="1"/>
</dbReference>
<sequence>MHRRKLLKTLTAAAVAAGLAPLGAQAAAWPDRPITVVVPFSPGGGIDLISRIFAKQIGKELKQSIIVENRPGAGGVVGSAHVARAKPDGYTFLVAGNGIVTNSQIRSDQPYKDDQLTPVGLLGVAPSIIVTNPSNPAHGLKEFVENAKKNHVSRITFSRAGVGSTPDFVAAMVKQETGLPIQMISYKSGSEGVTAVIGNQVDMTSEASIVTLPLIKGGKLKALATTWGGRLASAPEIPTAAEEGFPNIRIGHWEGMFAPTGTPPAILDKMNAAILQAAKNPEVLAALKKTSIEPGDYTRAQFTKFTKDEYTRLGKVVKAGHMHAE</sequence>
<organism evidence="3 4">
    <name type="scientific">Candidimonas humi</name>
    <dbReference type="NCBI Taxonomy" id="683355"/>
    <lineage>
        <taxon>Bacteria</taxon>
        <taxon>Pseudomonadati</taxon>
        <taxon>Pseudomonadota</taxon>
        <taxon>Betaproteobacteria</taxon>
        <taxon>Burkholderiales</taxon>
        <taxon>Alcaligenaceae</taxon>
        <taxon>Candidimonas</taxon>
    </lineage>
</organism>
<evidence type="ECO:0000313" key="3">
    <source>
        <dbReference type="EMBL" id="MFC4200827.1"/>
    </source>
</evidence>
<comment type="caution">
    <text evidence="3">The sequence shown here is derived from an EMBL/GenBank/DDBJ whole genome shotgun (WGS) entry which is preliminary data.</text>
</comment>
<dbReference type="PANTHER" id="PTHR42928">
    <property type="entry name" value="TRICARBOXYLATE-BINDING PROTEIN"/>
    <property type="match status" value="1"/>
</dbReference>
<keyword evidence="2" id="KW-0732">Signal</keyword>
<dbReference type="InterPro" id="IPR005064">
    <property type="entry name" value="BUG"/>
</dbReference>
<dbReference type="EMBL" id="JBHSBV010000002">
    <property type="protein sequence ID" value="MFC4200827.1"/>
    <property type="molecule type" value="Genomic_DNA"/>
</dbReference>
<evidence type="ECO:0000256" key="2">
    <source>
        <dbReference type="SAM" id="SignalP"/>
    </source>
</evidence>
<dbReference type="Pfam" id="PF03401">
    <property type="entry name" value="TctC"/>
    <property type="match status" value="1"/>
</dbReference>
<keyword evidence="4" id="KW-1185">Reference proteome</keyword>
<evidence type="ECO:0000256" key="1">
    <source>
        <dbReference type="ARBA" id="ARBA00006987"/>
    </source>
</evidence>
<feature type="signal peptide" evidence="2">
    <location>
        <begin position="1"/>
        <end position="26"/>
    </location>
</feature>
<dbReference type="InterPro" id="IPR006311">
    <property type="entry name" value="TAT_signal"/>
</dbReference>
<name>A0ABV8NZA4_9BURK</name>
<dbReference type="PROSITE" id="PS51318">
    <property type="entry name" value="TAT"/>
    <property type="match status" value="1"/>
</dbReference>
<gene>
    <name evidence="3" type="ORF">ACFOY1_07660</name>
</gene>
<accession>A0ABV8NZA4</accession>
<reference evidence="4" key="1">
    <citation type="journal article" date="2019" name="Int. J. Syst. Evol. Microbiol.">
        <title>The Global Catalogue of Microorganisms (GCM) 10K type strain sequencing project: providing services to taxonomists for standard genome sequencing and annotation.</title>
        <authorList>
            <consortium name="The Broad Institute Genomics Platform"/>
            <consortium name="The Broad Institute Genome Sequencing Center for Infectious Disease"/>
            <person name="Wu L."/>
            <person name="Ma J."/>
        </authorList>
    </citation>
    <scope>NUCLEOTIDE SEQUENCE [LARGE SCALE GENOMIC DNA]</scope>
    <source>
        <strain evidence="4">LMG 24813</strain>
    </source>
</reference>